<dbReference type="Proteomes" id="UP000316560">
    <property type="component" value="Unassembled WGS sequence"/>
</dbReference>
<dbReference type="PROSITE" id="PS51078">
    <property type="entry name" value="ICLR_ED"/>
    <property type="match status" value="1"/>
</dbReference>
<dbReference type="PANTHER" id="PTHR30136:SF24">
    <property type="entry name" value="HTH-TYPE TRANSCRIPTIONAL REPRESSOR ALLR"/>
    <property type="match status" value="1"/>
</dbReference>
<dbReference type="SUPFAM" id="SSF46785">
    <property type="entry name" value="Winged helix' DNA-binding domain"/>
    <property type="match status" value="1"/>
</dbReference>
<keyword evidence="7" id="KW-1185">Reference proteome</keyword>
<dbReference type="InterPro" id="IPR050707">
    <property type="entry name" value="HTH_MetabolicPath_Reg"/>
</dbReference>
<dbReference type="EMBL" id="VFRA01000001">
    <property type="protein sequence ID" value="TQO20591.1"/>
    <property type="molecule type" value="Genomic_DNA"/>
</dbReference>
<keyword evidence="2" id="KW-0238">DNA-binding</keyword>
<dbReference type="PROSITE" id="PS51077">
    <property type="entry name" value="HTH_ICLR"/>
    <property type="match status" value="1"/>
</dbReference>
<evidence type="ECO:0000256" key="1">
    <source>
        <dbReference type="ARBA" id="ARBA00023015"/>
    </source>
</evidence>
<accession>A0A8H2KAC7</accession>
<comment type="caution">
    <text evidence="6">The sequence shown here is derived from an EMBL/GenBank/DDBJ whole genome shotgun (WGS) entry which is preliminary data.</text>
</comment>
<dbReference type="GO" id="GO:0003700">
    <property type="term" value="F:DNA-binding transcription factor activity"/>
    <property type="evidence" value="ECO:0007669"/>
    <property type="project" value="TreeGrafter"/>
</dbReference>
<feature type="domain" description="HTH iclR-type" evidence="4">
    <location>
        <begin position="18"/>
        <end position="79"/>
    </location>
</feature>
<protein>
    <submittedName>
        <fullName evidence="6">IclR family transcriptional regulator</fullName>
    </submittedName>
</protein>
<dbReference type="Pfam" id="PF01614">
    <property type="entry name" value="IclR_C"/>
    <property type="match status" value="1"/>
</dbReference>
<sequence>MQHRDVPASRTARHDANASVTARALSVFAAFENSVGPLSVGRIASRSGLPRSTAYRLVHELEEWGGLDKTIDGKYQIGMRIWELGQMAGRRLRDRAHPFLQDLFDLTHENVHLAVREGTQTLYVDKIYGSRKLPMISRVGGRLPLHSTAVGRVMLAAQPEWFIDAYLERELETPTSKTVTDPAQLREAIDEVHRTGLSITIEQMRVGACSIAMPVMVDGAAIAAAGIVLESSKISERRRLIPLLRGTVDRIEAAMGARYGGGANSRSFR</sequence>
<feature type="domain" description="IclR-ED" evidence="5">
    <location>
        <begin position="80"/>
        <end position="257"/>
    </location>
</feature>
<evidence type="ECO:0000259" key="4">
    <source>
        <dbReference type="PROSITE" id="PS51077"/>
    </source>
</evidence>
<gene>
    <name evidence="6" type="ORF">FB472_2228</name>
</gene>
<dbReference type="AlphaFoldDB" id="A0A8H2KAC7"/>
<dbReference type="RefSeq" id="WP_141990892.1">
    <property type="nucleotide sequence ID" value="NZ_VFRA01000001.1"/>
</dbReference>
<dbReference type="SMART" id="SM00346">
    <property type="entry name" value="HTH_ICLR"/>
    <property type="match status" value="1"/>
</dbReference>
<dbReference type="Gene3D" id="3.30.450.40">
    <property type="match status" value="1"/>
</dbReference>
<keyword evidence="1" id="KW-0805">Transcription regulation</keyword>
<keyword evidence="3" id="KW-0804">Transcription</keyword>
<name>A0A8H2KAC7_9MICO</name>
<evidence type="ECO:0000256" key="3">
    <source>
        <dbReference type="ARBA" id="ARBA00023163"/>
    </source>
</evidence>
<dbReference type="Gene3D" id="1.10.10.10">
    <property type="entry name" value="Winged helix-like DNA-binding domain superfamily/Winged helix DNA-binding domain"/>
    <property type="match status" value="1"/>
</dbReference>
<evidence type="ECO:0000313" key="6">
    <source>
        <dbReference type="EMBL" id="TQO20591.1"/>
    </source>
</evidence>
<proteinExistence type="predicted"/>
<dbReference type="GO" id="GO:0003677">
    <property type="term" value="F:DNA binding"/>
    <property type="evidence" value="ECO:0007669"/>
    <property type="project" value="UniProtKB-KW"/>
</dbReference>
<reference evidence="6 7" key="1">
    <citation type="submission" date="2019-06" db="EMBL/GenBank/DDBJ databases">
        <title>Sequencing the genomes of 1000 actinobacteria strains.</title>
        <authorList>
            <person name="Klenk H.-P."/>
        </authorList>
    </citation>
    <scope>NUCLEOTIDE SEQUENCE [LARGE SCALE GENOMIC DNA]</scope>
    <source>
        <strain evidence="6 7">DSM 21947</strain>
    </source>
</reference>
<dbReference type="GO" id="GO:0045892">
    <property type="term" value="P:negative regulation of DNA-templated transcription"/>
    <property type="evidence" value="ECO:0007669"/>
    <property type="project" value="TreeGrafter"/>
</dbReference>
<dbReference type="InterPro" id="IPR014757">
    <property type="entry name" value="Tscrpt_reg_IclR_C"/>
</dbReference>
<dbReference type="OrthoDB" id="4068713at2"/>
<dbReference type="InterPro" id="IPR036388">
    <property type="entry name" value="WH-like_DNA-bd_sf"/>
</dbReference>
<organism evidence="6 7">
    <name type="scientific">Rhodoglobus vestalii</name>
    <dbReference type="NCBI Taxonomy" id="193384"/>
    <lineage>
        <taxon>Bacteria</taxon>
        <taxon>Bacillati</taxon>
        <taxon>Actinomycetota</taxon>
        <taxon>Actinomycetes</taxon>
        <taxon>Micrococcales</taxon>
        <taxon>Microbacteriaceae</taxon>
        <taxon>Rhodoglobus</taxon>
    </lineage>
</organism>
<evidence type="ECO:0000259" key="5">
    <source>
        <dbReference type="PROSITE" id="PS51078"/>
    </source>
</evidence>
<dbReference type="Pfam" id="PF09339">
    <property type="entry name" value="HTH_IclR"/>
    <property type="match status" value="1"/>
</dbReference>
<evidence type="ECO:0000313" key="7">
    <source>
        <dbReference type="Proteomes" id="UP000316560"/>
    </source>
</evidence>
<dbReference type="InterPro" id="IPR005471">
    <property type="entry name" value="Tscrpt_reg_IclR_N"/>
</dbReference>
<dbReference type="PANTHER" id="PTHR30136">
    <property type="entry name" value="HELIX-TURN-HELIX TRANSCRIPTIONAL REGULATOR, ICLR FAMILY"/>
    <property type="match status" value="1"/>
</dbReference>
<dbReference type="SUPFAM" id="SSF55781">
    <property type="entry name" value="GAF domain-like"/>
    <property type="match status" value="1"/>
</dbReference>
<dbReference type="InterPro" id="IPR029016">
    <property type="entry name" value="GAF-like_dom_sf"/>
</dbReference>
<dbReference type="InterPro" id="IPR036390">
    <property type="entry name" value="WH_DNA-bd_sf"/>
</dbReference>
<evidence type="ECO:0000256" key="2">
    <source>
        <dbReference type="ARBA" id="ARBA00023125"/>
    </source>
</evidence>